<evidence type="ECO:0000313" key="2">
    <source>
        <dbReference type="EMBL" id="TRY78732.1"/>
    </source>
</evidence>
<feature type="region of interest" description="Disordered" evidence="1">
    <location>
        <begin position="100"/>
        <end position="140"/>
    </location>
</feature>
<reference evidence="2 3" key="1">
    <citation type="journal article" date="2018" name="Nat. Ecol. Evol.">
        <title>Genomic signatures of mitonuclear coevolution across populations of Tigriopus californicus.</title>
        <authorList>
            <person name="Barreto F.S."/>
            <person name="Watson E.T."/>
            <person name="Lima T.G."/>
            <person name="Willett C.S."/>
            <person name="Edmands S."/>
            <person name="Li W."/>
            <person name="Burton R.S."/>
        </authorList>
    </citation>
    <scope>NUCLEOTIDE SEQUENCE [LARGE SCALE GENOMIC DNA]</scope>
    <source>
        <strain evidence="2 3">San Diego</strain>
    </source>
</reference>
<comment type="caution">
    <text evidence="2">The sequence shown here is derived from an EMBL/GenBank/DDBJ whole genome shotgun (WGS) entry which is preliminary data.</text>
</comment>
<accession>A0A553PM25</accession>
<gene>
    <name evidence="2" type="ORF">TCAL_12845</name>
</gene>
<proteinExistence type="predicted"/>
<dbReference type="AlphaFoldDB" id="A0A553PM25"/>
<protein>
    <submittedName>
        <fullName evidence="2">Uncharacterized protein</fullName>
    </submittedName>
</protein>
<keyword evidence="3" id="KW-1185">Reference proteome</keyword>
<feature type="non-terminal residue" evidence="2">
    <location>
        <position position="268"/>
    </location>
</feature>
<name>A0A553PM25_TIGCA</name>
<dbReference type="Proteomes" id="UP000318571">
    <property type="component" value="Chromosome 11"/>
</dbReference>
<organism evidence="2 3">
    <name type="scientific">Tigriopus californicus</name>
    <name type="common">Marine copepod</name>
    <dbReference type="NCBI Taxonomy" id="6832"/>
    <lineage>
        <taxon>Eukaryota</taxon>
        <taxon>Metazoa</taxon>
        <taxon>Ecdysozoa</taxon>
        <taxon>Arthropoda</taxon>
        <taxon>Crustacea</taxon>
        <taxon>Multicrustacea</taxon>
        <taxon>Hexanauplia</taxon>
        <taxon>Copepoda</taxon>
        <taxon>Harpacticoida</taxon>
        <taxon>Harpacticidae</taxon>
        <taxon>Tigriopus</taxon>
    </lineage>
</organism>
<dbReference type="EMBL" id="VCGU01000003">
    <property type="protein sequence ID" value="TRY78732.1"/>
    <property type="molecule type" value="Genomic_DNA"/>
</dbReference>
<evidence type="ECO:0000313" key="3">
    <source>
        <dbReference type="Proteomes" id="UP000318571"/>
    </source>
</evidence>
<evidence type="ECO:0000256" key="1">
    <source>
        <dbReference type="SAM" id="MobiDB-lite"/>
    </source>
</evidence>
<sequence length="268" mass="30711">MYDDSTGRELTLFKKISCLKDRLCEASSKAVNIGKSPKFANWKNAGTRSGCVAWNGNVYLKDWGPRQSFDDATMATMDSSMDSSKTYACLKIGEDQSDLASCDASDENSSRGNRSSDESEDGDDINATLTRESDVTHPGIDGNKEVEIIEFWDQESYLSEHHYDEPRIDDSSLNMLNFGDDYRNYIDSLSEDENDLDDIPRRPRHYAPNLMRMQNEIFTLNISLHEIIHELQSVVSLLERRAKAPRVEFQKIQQKMLELYSLWEQVHQ</sequence>